<evidence type="ECO:0000259" key="2">
    <source>
        <dbReference type="Pfam" id="PF09084"/>
    </source>
</evidence>
<dbReference type="GO" id="GO:0009228">
    <property type="term" value="P:thiamine biosynthetic process"/>
    <property type="evidence" value="ECO:0007669"/>
    <property type="project" value="InterPro"/>
</dbReference>
<dbReference type="PANTHER" id="PTHR31528:SF15">
    <property type="entry name" value="RIBOFLAVIN-BINDING PROTEIN RIBY"/>
    <property type="match status" value="1"/>
</dbReference>
<dbReference type="Pfam" id="PF09084">
    <property type="entry name" value="NMT1"/>
    <property type="match status" value="1"/>
</dbReference>
<keyword evidence="1" id="KW-0732">Signal</keyword>
<proteinExistence type="predicted"/>
<feature type="signal peptide" evidence="1">
    <location>
        <begin position="1"/>
        <end position="25"/>
    </location>
</feature>
<keyword evidence="4" id="KW-1185">Reference proteome</keyword>
<dbReference type="Gene3D" id="3.40.190.10">
    <property type="entry name" value="Periplasmic binding protein-like II"/>
    <property type="match status" value="2"/>
</dbReference>
<evidence type="ECO:0000313" key="3">
    <source>
        <dbReference type="EMBL" id="GIM84249.1"/>
    </source>
</evidence>
<dbReference type="AlphaFoldDB" id="A0A919T2R5"/>
<feature type="domain" description="SsuA/THI5-like" evidence="2">
    <location>
        <begin position="59"/>
        <end position="268"/>
    </location>
</feature>
<evidence type="ECO:0000256" key="1">
    <source>
        <dbReference type="SAM" id="SignalP"/>
    </source>
</evidence>
<reference evidence="3" key="1">
    <citation type="submission" date="2021-03" db="EMBL/GenBank/DDBJ databases">
        <title>Whole genome shotgun sequence of Actinoplanes consettensis NBRC 14913.</title>
        <authorList>
            <person name="Komaki H."/>
            <person name="Tamura T."/>
        </authorList>
    </citation>
    <scope>NUCLEOTIDE SEQUENCE</scope>
    <source>
        <strain evidence="3">NBRC 14913</strain>
    </source>
</reference>
<protein>
    <submittedName>
        <fullName evidence="3">Sulfonate ABC transporter substrate-binding protein</fullName>
    </submittedName>
</protein>
<dbReference type="EMBL" id="BOQP01000062">
    <property type="protein sequence ID" value="GIM84249.1"/>
    <property type="molecule type" value="Genomic_DNA"/>
</dbReference>
<comment type="caution">
    <text evidence="3">The sequence shown here is derived from an EMBL/GenBank/DDBJ whole genome shotgun (WGS) entry which is preliminary data.</text>
</comment>
<accession>A0A919T2R5</accession>
<dbReference type="InterPro" id="IPR027939">
    <property type="entry name" value="NMT1/THI5"/>
</dbReference>
<dbReference type="PROSITE" id="PS51257">
    <property type="entry name" value="PROKAR_LIPOPROTEIN"/>
    <property type="match status" value="1"/>
</dbReference>
<dbReference type="RefSeq" id="WP_213003358.1">
    <property type="nucleotide sequence ID" value="NZ_BAAATW010000032.1"/>
</dbReference>
<organism evidence="3 4">
    <name type="scientific">Winogradskya consettensis</name>
    <dbReference type="NCBI Taxonomy" id="113560"/>
    <lineage>
        <taxon>Bacteria</taxon>
        <taxon>Bacillati</taxon>
        <taxon>Actinomycetota</taxon>
        <taxon>Actinomycetes</taxon>
        <taxon>Micromonosporales</taxon>
        <taxon>Micromonosporaceae</taxon>
        <taxon>Winogradskya</taxon>
    </lineage>
</organism>
<dbReference type="Proteomes" id="UP000680865">
    <property type="component" value="Unassembled WGS sequence"/>
</dbReference>
<dbReference type="SUPFAM" id="SSF53850">
    <property type="entry name" value="Periplasmic binding protein-like II"/>
    <property type="match status" value="1"/>
</dbReference>
<dbReference type="InterPro" id="IPR015168">
    <property type="entry name" value="SsuA/THI5"/>
</dbReference>
<sequence length="342" mass="35508">MIRRFRVLSAAFMVAALAVSSGCSSSDDEASTGGSSAGGKVDKVVYATAFGAVGRDSFVWLAKEKGYFKEAGIDIDIQKGAGNVQNLTMIKSDQAQFAALDFTGAVIQAGTGKFTDWKAVAAIHQQTLVAILTTQDTKITSPADLQGKTVAAGAATVSQLLFPAYAKLAGIDPTKVTIKGVQTTALNSLMAKNQVDALSTFLLSKKALETASKKQVTVLPYSTYLSDLYGNAIIAKPSLISSNPDLVKRFVAAAMKGLQYTLEHPDEAAAVMNKAEPTAAIPAAIGEIDAMKPYTTAPGGGALGSMDEQRVAKSIAVLSGAGLMPDGLKPTDVVDFSFTPKA</sequence>
<gene>
    <name evidence="3" type="ORF">Aco04nite_90550</name>
</gene>
<feature type="chain" id="PRO_5039303880" evidence="1">
    <location>
        <begin position="26"/>
        <end position="342"/>
    </location>
</feature>
<dbReference type="PANTHER" id="PTHR31528">
    <property type="entry name" value="4-AMINO-5-HYDROXYMETHYL-2-METHYLPYRIMIDINE PHOSPHATE SYNTHASE THI11-RELATED"/>
    <property type="match status" value="1"/>
</dbReference>
<evidence type="ECO:0000313" key="4">
    <source>
        <dbReference type="Proteomes" id="UP000680865"/>
    </source>
</evidence>
<name>A0A919T2R5_9ACTN</name>